<feature type="region of interest" description="Disordered" evidence="13">
    <location>
        <begin position="107"/>
        <end position="147"/>
    </location>
</feature>
<evidence type="ECO:0000256" key="13">
    <source>
        <dbReference type="SAM" id="MobiDB-lite"/>
    </source>
</evidence>
<evidence type="ECO:0000256" key="11">
    <source>
        <dbReference type="ARBA" id="ARBA00023010"/>
    </source>
</evidence>
<dbReference type="RefSeq" id="WP_147846223.1">
    <property type="nucleotide sequence ID" value="NZ_VDUZ01000006.1"/>
</dbReference>
<comment type="subcellular location">
    <subcellularLocation>
        <location evidence="2">Cell membrane</location>
        <topology evidence="2">Single-pass membrane protein</topology>
    </subcellularLocation>
</comment>
<dbReference type="Proteomes" id="UP000321638">
    <property type="component" value="Unassembled WGS sequence"/>
</dbReference>
<dbReference type="GO" id="GO:0005886">
    <property type="term" value="C:plasma membrane"/>
    <property type="evidence" value="ECO:0007669"/>
    <property type="project" value="UniProtKB-SubCell"/>
</dbReference>
<gene>
    <name evidence="15" type="primary">yajC</name>
    <name evidence="15" type="ORF">FHP25_07090</name>
</gene>
<evidence type="ECO:0000256" key="2">
    <source>
        <dbReference type="ARBA" id="ARBA00004162"/>
    </source>
</evidence>
<evidence type="ECO:0000256" key="1">
    <source>
        <dbReference type="ARBA" id="ARBA00002061"/>
    </source>
</evidence>
<keyword evidence="11" id="KW-0811">Translocation</keyword>
<evidence type="ECO:0000256" key="4">
    <source>
        <dbReference type="ARBA" id="ARBA00011718"/>
    </source>
</evidence>
<evidence type="ECO:0000256" key="3">
    <source>
        <dbReference type="ARBA" id="ARBA00006742"/>
    </source>
</evidence>
<feature type="transmembrane region" description="Helical" evidence="14">
    <location>
        <begin position="20"/>
        <end position="39"/>
    </location>
</feature>
<sequence length="147" mass="15650">MFISEAHAQATGGGGGGLGGFEQILPLILIFVVFYFLLIRPQQKKMREHREMLGGVKRGDRVVTGGGIIGLVTKVVGDNEVQVEIAENVRVRVAKSTISSILARDVPVKGGKDDDSTEKPLLESKPAGEQARPGGLLGSLFGGRKKE</sequence>
<dbReference type="InterPro" id="IPR003849">
    <property type="entry name" value="Preprotein_translocase_YajC"/>
</dbReference>
<comment type="similarity">
    <text evidence="3">Belongs to the YajC family.</text>
</comment>
<evidence type="ECO:0000313" key="15">
    <source>
        <dbReference type="EMBL" id="TXL78752.1"/>
    </source>
</evidence>
<dbReference type="PANTHER" id="PTHR33909">
    <property type="entry name" value="SEC TRANSLOCON ACCESSORY COMPLEX SUBUNIT YAJC"/>
    <property type="match status" value="1"/>
</dbReference>
<evidence type="ECO:0000256" key="6">
    <source>
        <dbReference type="ARBA" id="ARBA00022448"/>
    </source>
</evidence>
<evidence type="ECO:0000256" key="8">
    <source>
        <dbReference type="ARBA" id="ARBA00022692"/>
    </source>
</evidence>
<dbReference type="PANTHER" id="PTHR33909:SF1">
    <property type="entry name" value="SEC TRANSLOCON ACCESSORY COMPLEX SUBUNIT YAJC"/>
    <property type="match status" value="1"/>
</dbReference>
<dbReference type="EMBL" id="VDUZ01000006">
    <property type="protein sequence ID" value="TXL78752.1"/>
    <property type="molecule type" value="Genomic_DNA"/>
</dbReference>
<evidence type="ECO:0000256" key="12">
    <source>
        <dbReference type="ARBA" id="ARBA00023136"/>
    </source>
</evidence>
<evidence type="ECO:0000256" key="7">
    <source>
        <dbReference type="ARBA" id="ARBA00022475"/>
    </source>
</evidence>
<evidence type="ECO:0000256" key="14">
    <source>
        <dbReference type="SAM" id="Phobius"/>
    </source>
</evidence>
<dbReference type="NCBIfam" id="TIGR00739">
    <property type="entry name" value="yajC"/>
    <property type="match status" value="1"/>
</dbReference>
<protein>
    <recommendedName>
        <fullName evidence="5">Sec translocon accessory complex subunit YajC</fullName>
    </recommendedName>
</protein>
<dbReference type="GO" id="GO:0015031">
    <property type="term" value="P:protein transport"/>
    <property type="evidence" value="ECO:0007669"/>
    <property type="project" value="UniProtKB-KW"/>
</dbReference>
<reference evidence="15 16" key="1">
    <citation type="submission" date="2019-06" db="EMBL/GenBank/DDBJ databases">
        <title>New taxonomy in bacterial strain CC-CFT640, isolated from vineyard.</title>
        <authorList>
            <person name="Lin S.-Y."/>
            <person name="Tsai C.-F."/>
            <person name="Young C.-C."/>
        </authorList>
    </citation>
    <scope>NUCLEOTIDE SEQUENCE [LARGE SCALE GENOMIC DNA]</scope>
    <source>
        <strain evidence="15 16">CC-CFT640</strain>
    </source>
</reference>
<comment type="function">
    <text evidence="1">The SecYEG-SecDF-YajC-YidC holo-translocon (HTL) protein secretase/insertase is a supercomplex required for protein secretion, insertion of proteins into membranes, and assembly of membrane protein complexes. While the SecYEG complex is essential for assembly of a number of proteins and complexes, the SecDF-YajC-YidC subcomplex facilitates these functions.</text>
</comment>
<evidence type="ECO:0000256" key="5">
    <source>
        <dbReference type="ARBA" id="ARBA00014962"/>
    </source>
</evidence>
<keyword evidence="8 14" id="KW-0812">Transmembrane</keyword>
<organism evidence="15 16">
    <name type="scientific">Vineibacter terrae</name>
    <dbReference type="NCBI Taxonomy" id="2586908"/>
    <lineage>
        <taxon>Bacteria</taxon>
        <taxon>Pseudomonadati</taxon>
        <taxon>Pseudomonadota</taxon>
        <taxon>Alphaproteobacteria</taxon>
        <taxon>Hyphomicrobiales</taxon>
        <taxon>Vineibacter</taxon>
    </lineage>
</organism>
<dbReference type="OrthoDB" id="9811406at2"/>
<keyword evidence="12 14" id="KW-0472">Membrane</keyword>
<accession>A0A5C8PSR6</accession>
<dbReference type="PRINTS" id="PR01853">
    <property type="entry name" value="YAJCTRNLCASE"/>
</dbReference>
<dbReference type="Pfam" id="PF02699">
    <property type="entry name" value="YajC"/>
    <property type="match status" value="1"/>
</dbReference>
<proteinExistence type="inferred from homology"/>
<comment type="caution">
    <text evidence="15">The sequence shown here is derived from an EMBL/GenBank/DDBJ whole genome shotgun (WGS) entry which is preliminary data.</text>
</comment>
<dbReference type="AlphaFoldDB" id="A0A5C8PSR6"/>
<dbReference type="SMART" id="SM01323">
    <property type="entry name" value="YajC"/>
    <property type="match status" value="1"/>
</dbReference>
<feature type="compositionally biased region" description="Basic and acidic residues" evidence="13">
    <location>
        <begin position="107"/>
        <end position="122"/>
    </location>
</feature>
<evidence type="ECO:0000256" key="9">
    <source>
        <dbReference type="ARBA" id="ARBA00022927"/>
    </source>
</evidence>
<keyword evidence="7" id="KW-1003">Cell membrane</keyword>
<keyword evidence="6" id="KW-0813">Transport</keyword>
<keyword evidence="16" id="KW-1185">Reference proteome</keyword>
<name>A0A5C8PSR6_9HYPH</name>
<comment type="subunit">
    <text evidence="4">Part of the SecDF-YidC-YajC translocase complex. The SecDF-YidC-YajC translocase forms a supercomplex with SecYEG, called the holo-translocon (HTL).</text>
</comment>
<evidence type="ECO:0000313" key="16">
    <source>
        <dbReference type="Proteomes" id="UP000321638"/>
    </source>
</evidence>
<keyword evidence="10 14" id="KW-1133">Transmembrane helix</keyword>
<evidence type="ECO:0000256" key="10">
    <source>
        <dbReference type="ARBA" id="ARBA00022989"/>
    </source>
</evidence>
<keyword evidence="9" id="KW-0653">Protein transport</keyword>